<accession>A0ABD2YB22</accession>
<gene>
    <name evidence="2" type="ORF">ACH5RR_037843</name>
</gene>
<dbReference type="InterPro" id="IPR050796">
    <property type="entry name" value="SCF_F-box_component"/>
</dbReference>
<organism evidence="2 3">
    <name type="scientific">Cinchona calisaya</name>
    <dbReference type="NCBI Taxonomy" id="153742"/>
    <lineage>
        <taxon>Eukaryota</taxon>
        <taxon>Viridiplantae</taxon>
        <taxon>Streptophyta</taxon>
        <taxon>Embryophyta</taxon>
        <taxon>Tracheophyta</taxon>
        <taxon>Spermatophyta</taxon>
        <taxon>Magnoliopsida</taxon>
        <taxon>eudicotyledons</taxon>
        <taxon>Gunneridae</taxon>
        <taxon>Pentapetalae</taxon>
        <taxon>asterids</taxon>
        <taxon>lamiids</taxon>
        <taxon>Gentianales</taxon>
        <taxon>Rubiaceae</taxon>
        <taxon>Cinchonoideae</taxon>
        <taxon>Cinchoneae</taxon>
        <taxon>Cinchona</taxon>
    </lineage>
</organism>
<proteinExistence type="predicted"/>
<dbReference type="InterPro" id="IPR017451">
    <property type="entry name" value="F-box-assoc_interact_dom"/>
</dbReference>
<dbReference type="EMBL" id="JBJUIK010000015">
    <property type="protein sequence ID" value="KAL3503394.1"/>
    <property type="molecule type" value="Genomic_DNA"/>
</dbReference>
<keyword evidence="3" id="KW-1185">Reference proteome</keyword>
<name>A0ABD2YB22_9GENT</name>
<sequence>MLQHKFRRILSLMRNYIANNPEDGASHQELWQDFERIWRYLDDGMNTVEQDARDLTALMMIEYWYVYMNGRRFPPQAVSQQLFDLVGRQNFDIQSQELLEMRVLIFEERREFDFSIWLALIASSIIHRVMSCKIVIKPDVRFRSVSKTWRDLISSPYFADMHLGHGKNHRRVVLAKRIIRDEKKALLSFHSDIADFAAAAAPDLKLPSPHHNTSIELFGTCNGIVCIAELARLRSDLNKDKINLCNFTTREFLTLPPTPFGWPDEFEDGYTNTTSLGFGFDPSTQDYKLVKFVGYFFKEITTEPLIGVQIYQLKTNSWRNLGFPPTGITYLWTFQSFCASILVNGSLIMHWCASRQCEDWCRGILSFNMCTEAFQNIEFPPDYEPIDTGSNLAVLNDSLALFLFKSKTFQPLPPPDIPDHSIDIWVMMEYGIKESWVKKYSIEPFSLLGHEVLNCIVPWYSWNDNILLLQSVNGLISCSVKDKCCQQICNYDMRGFGLPETIVYEETLVSFGRIGHGLYWRKIDGNSTWN</sequence>
<comment type="caution">
    <text evidence="2">The sequence shown here is derived from an EMBL/GenBank/DDBJ whole genome shotgun (WGS) entry which is preliminary data.</text>
</comment>
<evidence type="ECO:0000259" key="1">
    <source>
        <dbReference type="Pfam" id="PF07734"/>
    </source>
</evidence>
<evidence type="ECO:0000313" key="2">
    <source>
        <dbReference type="EMBL" id="KAL3503394.1"/>
    </source>
</evidence>
<dbReference type="NCBIfam" id="TIGR01640">
    <property type="entry name" value="F_box_assoc_1"/>
    <property type="match status" value="1"/>
</dbReference>
<dbReference type="Proteomes" id="UP001630127">
    <property type="component" value="Unassembled WGS sequence"/>
</dbReference>
<dbReference type="AlphaFoldDB" id="A0ABD2YB22"/>
<dbReference type="InterPro" id="IPR006527">
    <property type="entry name" value="F-box-assoc_dom_typ1"/>
</dbReference>
<evidence type="ECO:0000313" key="3">
    <source>
        <dbReference type="Proteomes" id="UP001630127"/>
    </source>
</evidence>
<dbReference type="Pfam" id="PF07734">
    <property type="entry name" value="FBA_1"/>
    <property type="match status" value="1"/>
</dbReference>
<reference evidence="2 3" key="1">
    <citation type="submission" date="2024-11" db="EMBL/GenBank/DDBJ databases">
        <title>A near-complete genome assembly of Cinchona calisaya.</title>
        <authorList>
            <person name="Lian D.C."/>
            <person name="Zhao X.W."/>
            <person name="Wei L."/>
        </authorList>
    </citation>
    <scope>NUCLEOTIDE SEQUENCE [LARGE SCALE GENOMIC DNA]</scope>
    <source>
        <tissue evidence="2">Nenye</tissue>
    </source>
</reference>
<protein>
    <recommendedName>
        <fullName evidence="1">F-box associated beta-propeller type 1 domain-containing protein</fullName>
    </recommendedName>
</protein>
<dbReference type="PANTHER" id="PTHR31672:SF13">
    <property type="entry name" value="F-BOX PROTEIN CPR30-LIKE"/>
    <property type="match status" value="1"/>
</dbReference>
<feature type="domain" description="F-box associated beta-propeller type 1" evidence="1">
    <location>
        <begin position="208"/>
        <end position="442"/>
    </location>
</feature>
<dbReference type="PANTHER" id="PTHR31672">
    <property type="entry name" value="BNACNNG10540D PROTEIN"/>
    <property type="match status" value="1"/>
</dbReference>